<dbReference type="AlphaFoldDB" id="A0A6S6RBJ8"/>
<feature type="region of interest" description="Disordered" evidence="3">
    <location>
        <begin position="399"/>
        <end position="420"/>
    </location>
</feature>
<dbReference type="InterPro" id="IPR036514">
    <property type="entry name" value="SGNH_hydro_sf"/>
</dbReference>
<dbReference type="InterPro" id="IPR037459">
    <property type="entry name" value="RhgT-like"/>
</dbReference>
<evidence type="ECO:0000256" key="1">
    <source>
        <dbReference type="ARBA" id="ARBA00008668"/>
    </source>
</evidence>
<feature type="compositionally biased region" description="Polar residues" evidence="3">
    <location>
        <begin position="400"/>
        <end position="418"/>
    </location>
</feature>
<dbReference type="Gene3D" id="3.40.50.1110">
    <property type="entry name" value="SGNH hydrolase"/>
    <property type="match status" value="1"/>
</dbReference>
<evidence type="ECO:0000313" key="4">
    <source>
        <dbReference type="EMBL" id="BCJ96890.1"/>
    </source>
</evidence>
<comment type="similarity">
    <text evidence="1">Belongs to the 'GDSL' lipolytic enzyme family.</text>
</comment>
<dbReference type="EMBL" id="AP023367">
    <property type="protein sequence ID" value="BCJ96890.1"/>
    <property type="molecule type" value="Genomic_DNA"/>
</dbReference>
<name>A0A6S6RBJ8_9FIRM</name>
<dbReference type="PANTHER" id="PTHR43695:SF1">
    <property type="entry name" value="RHAMNOGALACTURONAN ACETYLESTERASE"/>
    <property type="match status" value="1"/>
</dbReference>
<accession>A0A6S6RBJ8</accession>
<organism evidence="4 5">
    <name type="scientific">Anaerocolumna cellulosilytica</name>
    <dbReference type="NCBI Taxonomy" id="433286"/>
    <lineage>
        <taxon>Bacteria</taxon>
        <taxon>Bacillati</taxon>
        <taxon>Bacillota</taxon>
        <taxon>Clostridia</taxon>
        <taxon>Lachnospirales</taxon>
        <taxon>Lachnospiraceae</taxon>
        <taxon>Anaerocolumna</taxon>
    </lineage>
</organism>
<gene>
    <name evidence="4" type="ORF">acsn021_44590</name>
</gene>
<dbReference type="Gene3D" id="2.60.120.430">
    <property type="entry name" value="Galactose-binding lectin"/>
    <property type="match status" value="1"/>
</dbReference>
<reference evidence="4 5" key="1">
    <citation type="journal article" date="2016" name="Int. J. Syst. Evol. Microbiol.">
        <title>Descriptions of Anaerotaenia torta gen. nov., sp. nov. and Anaerocolumna cellulosilytica gen. nov., sp. nov. isolated from a methanogenic reactor of cattle waste.</title>
        <authorList>
            <person name="Uek A."/>
            <person name="Ohtaki Y."/>
            <person name="Kaku N."/>
            <person name="Ueki K."/>
        </authorList>
    </citation>
    <scope>NUCLEOTIDE SEQUENCE [LARGE SCALE GENOMIC DNA]</scope>
    <source>
        <strain evidence="4 5">SN021</strain>
    </source>
</reference>
<evidence type="ECO:0000256" key="2">
    <source>
        <dbReference type="ARBA" id="ARBA00022801"/>
    </source>
</evidence>
<evidence type="ECO:0000256" key="3">
    <source>
        <dbReference type="SAM" id="MobiDB-lite"/>
    </source>
</evidence>
<dbReference type="SUPFAM" id="SSF52266">
    <property type="entry name" value="SGNH hydrolase"/>
    <property type="match status" value="1"/>
</dbReference>
<dbReference type="PANTHER" id="PTHR43695">
    <property type="entry name" value="PUTATIVE (AFU_ORTHOLOGUE AFUA_2G17250)-RELATED"/>
    <property type="match status" value="1"/>
</dbReference>
<sequence length="670" mass="75487">MKKINFNFSAGMKKEDTRLEALKDGKVPLYSDKRGYGFVNITSGIWKRQVSTERIAITEKGCVVQETEETITWENLNHYNYGGLIFRVNVEKPGAYRVEVKTSSVPEQTSVAVSGMMADRMTDVSPWDAAGLVTKSNIAVWKDNTWCFDFVTGSSYIEIEVEPFLTKDKKPEGIIPEVGIAEITITELETIKRDNKQRPVIFTLGDSTVKTYIFEEAGMSGWGQVFDDLFDLNQAEVINYSMGGRSFKSMYCEGRFNEILMKGREGDYLLVQSGHNDESTGPEAGPSARFGRGATAETYEAWIREVYIPAIRSRGIIPIFVTPMTRIDGNKTTEGNIVLNGFKNSNCPGIDFPRIMKTVVSEYGIDVLDLYEESIRFIEKIGGGAASAMFLSIEAGEVPSKTNSGSYANGNPSGSSDGTHYKEALSKQWARILVTDITKQQIPIASYLKPVVKEAIESGDWEGVYPEIAKDIRTGENAYYRNQIEKLIKLDVLSKDDEGLFHPKEVITTKAFTEALNKMWKINLPLEDGIEPLTREVMGGILYDAYVIKFGKDRNGKYRKPKYMTDYNETNLSPHDPLYDPNLAGESAMYYPLTPWNKVADTKEINKTLYFKVSESYKLGLIRCEKGIQRGKMINGKELEPKKFVTKEKAAKALFFMWVLPQNIRDENDR</sequence>
<keyword evidence="5" id="KW-1185">Reference proteome</keyword>
<keyword evidence="2" id="KW-0378">Hydrolase</keyword>
<dbReference type="KEGG" id="acel:acsn021_44590"/>
<dbReference type="Proteomes" id="UP000515561">
    <property type="component" value="Chromosome"/>
</dbReference>
<evidence type="ECO:0000313" key="5">
    <source>
        <dbReference type="Proteomes" id="UP000515561"/>
    </source>
</evidence>
<protein>
    <submittedName>
        <fullName evidence="4">Uncharacterized protein</fullName>
    </submittedName>
</protein>
<dbReference type="RefSeq" id="WP_184092786.1">
    <property type="nucleotide sequence ID" value="NZ_AP023367.1"/>
</dbReference>
<proteinExistence type="inferred from homology"/>
<dbReference type="GO" id="GO:0016787">
    <property type="term" value="F:hydrolase activity"/>
    <property type="evidence" value="ECO:0007669"/>
    <property type="project" value="UniProtKB-KW"/>
</dbReference>